<dbReference type="AlphaFoldDB" id="A0A7Y0PPB2"/>
<protein>
    <submittedName>
        <fullName evidence="1">Uncharacterized protein</fullName>
    </submittedName>
</protein>
<evidence type="ECO:0000313" key="1">
    <source>
        <dbReference type="EMBL" id="NMO79983.1"/>
    </source>
</evidence>
<accession>A0A7Y0PPB2</accession>
<dbReference type="Proteomes" id="UP000588491">
    <property type="component" value="Unassembled WGS sequence"/>
</dbReference>
<dbReference type="RefSeq" id="WP_169189496.1">
    <property type="nucleotide sequence ID" value="NZ_JABBPK010000001.1"/>
</dbReference>
<keyword evidence="2" id="KW-1185">Reference proteome</keyword>
<dbReference type="EMBL" id="JABBPK010000001">
    <property type="protein sequence ID" value="NMO79983.1"/>
    <property type="molecule type" value="Genomic_DNA"/>
</dbReference>
<organism evidence="1 2">
    <name type="scientific">Niallia alba</name>
    <dbReference type="NCBI Taxonomy" id="2729105"/>
    <lineage>
        <taxon>Bacteria</taxon>
        <taxon>Bacillati</taxon>
        <taxon>Bacillota</taxon>
        <taxon>Bacilli</taxon>
        <taxon>Bacillales</taxon>
        <taxon>Bacillaceae</taxon>
        <taxon>Niallia</taxon>
    </lineage>
</organism>
<gene>
    <name evidence="1" type="ORF">HHU08_23960</name>
</gene>
<name>A0A7Y0PPB2_9BACI</name>
<reference evidence="1 2" key="1">
    <citation type="submission" date="2020-04" db="EMBL/GenBank/DDBJ databases">
        <title>Bacillus sp. UniB3 isolated from commercial digestive syrup.</title>
        <authorList>
            <person name="Thorat V."/>
            <person name="Kirdat K."/>
            <person name="Tiwarekar B."/>
            <person name="Yadav A."/>
        </authorList>
    </citation>
    <scope>NUCLEOTIDE SEQUENCE [LARGE SCALE GENOMIC DNA]</scope>
    <source>
        <strain evidence="1 2">UniB3</strain>
    </source>
</reference>
<comment type="caution">
    <text evidence="1">The sequence shown here is derived from an EMBL/GenBank/DDBJ whole genome shotgun (WGS) entry which is preliminary data.</text>
</comment>
<proteinExistence type="predicted"/>
<sequence>MLSFEEKLNIIEEFPQLERKNVSLKRVNFHYAESGSDKKNVVYHLHPNGNGFVYADKLSEYETDEKGMVNIRDFSKEELKEIIEKSIQSLGPNIQEEETVEEETVEEETWIDTENNTLILLQEEGFWNIYAGVNLENSFSSYEEACEYLKEEGFNKSFKIRRKNNAEEGT</sequence>
<evidence type="ECO:0000313" key="2">
    <source>
        <dbReference type="Proteomes" id="UP000588491"/>
    </source>
</evidence>